<dbReference type="GeneID" id="89595645"/>
<dbReference type="AlphaFoldDB" id="A0A2G4U7J7"/>
<evidence type="ECO:0000256" key="1">
    <source>
        <dbReference type="SAM" id="Phobius"/>
    </source>
</evidence>
<reference evidence="2 3" key="1">
    <citation type="submission" date="2017-10" db="EMBL/GenBank/DDBJ databases">
        <authorList>
            <person name="Banno H."/>
            <person name="Chua N.-H."/>
        </authorList>
    </citation>
    <scope>NUCLEOTIDE SEQUENCE [LARGE SCALE GENOMIC DNA]</scope>
    <source>
        <strain evidence="2 3">SCPM-O-B-7607</strain>
    </source>
</reference>
<dbReference type="EMBL" id="PEHN01000001">
    <property type="protein sequence ID" value="PHZ29210.1"/>
    <property type="molecule type" value="Genomic_DNA"/>
</dbReference>
<evidence type="ECO:0000313" key="2">
    <source>
        <dbReference type="EMBL" id="PHZ29210.1"/>
    </source>
</evidence>
<gene>
    <name evidence="2" type="ORF">CS533_00220</name>
</gene>
<dbReference type="Proteomes" id="UP000229378">
    <property type="component" value="Unassembled WGS sequence"/>
</dbReference>
<proteinExistence type="predicted"/>
<accession>A0A2G4U7J7</accession>
<protein>
    <submittedName>
        <fullName evidence="2">Nuclease</fullName>
    </submittedName>
</protein>
<organism evidence="2 3">
    <name type="scientific">Yersinia bercovieri</name>
    <dbReference type="NCBI Taxonomy" id="634"/>
    <lineage>
        <taxon>Bacteria</taxon>
        <taxon>Pseudomonadati</taxon>
        <taxon>Pseudomonadota</taxon>
        <taxon>Gammaproteobacteria</taxon>
        <taxon>Enterobacterales</taxon>
        <taxon>Yersiniaceae</taxon>
        <taxon>Yersinia</taxon>
    </lineage>
</organism>
<name>A0A2G4U7J7_YERBE</name>
<keyword evidence="1" id="KW-0472">Membrane</keyword>
<keyword evidence="1" id="KW-1133">Transmembrane helix</keyword>
<sequence length="94" mass="10093">MTELNCEESKSLPYSKSALYSVDNKGIAKVVLAYSLLVVGLGVILNSDLFFGYLGMLTDTVQPVINNMTNHCPVEVKMPVIPMGPSWNGSGGNI</sequence>
<comment type="caution">
    <text evidence="2">The sequence shown here is derived from an EMBL/GenBank/DDBJ whole genome shotgun (WGS) entry which is preliminary data.</text>
</comment>
<feature type="transmembrane region" description="Helical" evidence="1">
    <location>
        <begin position="26"/>
        <end position="46"/>
    </location>
</feature>
<evidence type="ECO:0000313" key="3">
    <source>
        <dbReference type="Proteomes" id="UP000229378"/>
    </source>
</evidence>
<keyword evidence="1" id="KW-0812">Transmembrane</keyword>
<dbReference type="RefSeq" id="WP_049599710.1">
    <property type="nucleotide sequence ID" value="NZ_CABHPT010000039.1"/>
</dbReference>